<name>A0A7J8ZXV0_9ROSI</name>
<dbReference type="EMBL" id="JABEZV010000007">
    <property type="protein sequence ID" value="MBA0716510.1"/>
    <property type="molecule type" value="Genomic_DNA"/>
</dbReference>
<feature type="region of interest" description="Disordered" evidence="1">
    <location>
        <begin position="138"/>
        <end position="218"/>
    </location>
</feature>
<dbReference type="PANTHER" id="PTHR34562:SF8">
    <property type="entry name" value="WPP DOMAIN-INTERACTING PROTEIN 1"/>
    <property type="match status" value="1"/>
</dbReference>
<dbReference type="PANTHER" id="PTHR34562">
    <property type="entry name" value="WPP DOMAIN-INTERACTING PROTEIN 2"/>
    <property type="match status" value="1"/>
</dbReference>
<evidence type="ECO:0000313" key="3">
    <source>
        <dbReference type="EMBL" id="MBA0716510.1"/>
    </source>
</evidence>
<accession>A0A7J8ZXV0</accession>
<feature type="compositionally biased region" description="Basic and acidic residues" evidence="1">
    <location>
        <begin position="262"/>
        <end position="277"/>
    </location>
</feature>
<keyword evidence="2" id="KW-1133">Transmembrane helix</keyword>
<keyword evidence="4" id="KW-1185">Reference proteome</keyword>
<feature type="region of interest" description="Disordered" evidence="1">
    <location>
        <begin position="1"/>
        <end position="37"/>
    </location>
</feature>
<evidence type="ECO:0000256" key="1">
    <source>
        <dbReference type="SAM" id="MobiDB-lite"/>
    </source>
</evidence>
<dbReference type="Proteomes" id="UP000593574">
    <property type="component" value="Unassembled WGS sequence"/>
</dbReference>
<comment type="caution">
    <text evidence="3">The sequence shown here is derived from an EMBL/GenBank/DDBJ whole genome shotgun (WGS) entry which is preliminary data.</text>
</comment>
<feature type="compositionally biased region" description="Basic and acidic residues" evidence="1">
    <location>
        <begin position="27"/>
        <end position="37"/>
    </location>
</feature>
<feature type="region of interest" description="Disordered" evidence="1">
    <location>
        <begin position="537"/>
        <end position="556"/>
    </location>
</feature>
<evidence type="ECO:0000256" key="2">
    <source>
        <dbReference type="SAM" id="Phobius"/>
    </source>
</evidence>
<evidence type="ECO:0008006" key="5">
    <source>
        <dbReference type="Google" id="ProtNLM"/>
    </source>
</evidence>
<feature type="region of interest" description="Disordered" evidence="1">
    <location>
        <begin position="239"/>
        <end position="341"/>
    </location>
</feature>
<keyword evidence="2" id="KW-0812">Transmembrane</keyword>
<protein>
    <recommendedName>
        <fullName evidence="5">WPP domain-interacting protein 1</fullName>
    </recommendedName>
</protein>
<feature type="compositionally biased region" description="Basic and acidic residues" evidence="1">
    <location>
        <begin position="312"/>
        <end position="325"/>
    </location>
</feature>
<dbReference type="AlphaFoldDB" id="A0A7J8ZXV0"/>
<gene>
    <name evidence="3" type="ORF">Golax_015336</name>
</gene>
<feature type="compositionally biased region" description="Polar residues" evidence="1">
    <location>
        <begin position="141"/>
        <end position="161"/>
    </location>
</feature>
<feature type="transmembrane region" description="Helical" evidence="2">
    <location>
        <begin position="663"/>
        <end position="683"/>
    </location>
</feature>
<dbReference type="InterPro" id="IPR044696">
    <property type="entry name" value="WIP1/2/3"/>
</dbReference>
<feature type="compositionally biased region" description="Low complexity" evidence="1">
    <location>
        <begin position="278"/>
        <end position="289"/>
    </location>
</feature>
<sequence>MDLESECSAVESLEDNESTQHTVPHVDANKIKDNHVDDCKSKDNGLCGNDDQTQRLSTDRGVVSDDFAVDSHAVDSHANGPVGTVRSMHSPTVPVESPAASSPSTTKGYGLKKWRRIRRDFVKDPTATVDGCKILKRGLSGSANPTEPQQNASAEIKQNNKPHIGPLNILKNTNVAGGFMNHSPSSDSRFAVGVPSAATTDSENSEDRSSKSSTAASMPKVRYDLPTVLGYVHGKNRMKNLSGKFVGNSSKKAQQGKGYVESSKKPRGERIKIEKENSQSSVESDSRSSNFGFVLSPVSVTSNGKQSGSSMNHDRRNGYEAHEGEGQSNEEIQTTHRKESSCEIEELSLDNLATNLSWEAKEEKSESHQSSPDQDPLVNSILSLRSVQKALESGGVGQRLKIVVLHKASLRPNLKVAIPVSMHVSFSITADCVLYFLKFNGVVFFLAELYKFGQIGKENASQDDDLVSMKNDHVDSTFADQETSPSDRLASEKMSGSTLGSLETQLFTLTHKVKYLESKLEEARAVLQARDSKISELETSVNGSRSRKEEPGSTAGLRQEKYREMEFDLEGLFQQRMEAEIEFLTLTRAVQKLKVSVGNHQLKVSEDQTPFAREQAWMSNKLGEAENTAAATPMIQARELEKSYGDALGTNNVLMMQRRVFKVTLCFFTQLVLLILVFVWVVLQLSSHSGMVVPT</sequence>
<reference evidence="3 4" key="1">
    <citation type="journal article" date="2019" name="Genome Biol. Evol.">
        <title>Insights into the evolution of the New World diploid cottons (Gossypium, subgenus Houzingenia) based on genome sequencing.</title>
        <authorList>
            <person name="Grover C.E."/>
            <person name="Arick M.A. 2nd"/>
            <person name="Thrash A."/>
            <person name="Conover J.L."/>
            <person name="Sanders W.S."/>
            <person name="Peterson D.G."/>
            <person name="Frelichowski J.E."/>
            <person name="Scheffler J.A."/>
            <person name="Scheffler B.E."/>
            <person name="Wendel J.F."/>
        </authorList>
    </citation>
    <scope>NUCLEOTIDE SEQUENCE [LARGE SCALE GENOMIC DNA]</scope>
    <source>
        <strain evidence="3">4</strain>
        <tissue evidence="3">Leaf</tissue>
    </source>
</reference>
<feature type="compositionally biased region" description="Polar residues" evidence="1">
    <location>
        <begin position="298"/>
        <end position="311"/>
    </location>
</feature>
<keyword evidence="2" id="KW-0472">Membrane</keyword>
<evidence type="ECO:0000313" key="4">
    <source>
        <dbReference type="Proteomes" id="UP000593574"/>
    </source>
</evidence>
<organism evidence="3 4">
    <name type="scientific">Gossypium laxum</name>
    <dbReference type="NCBI Taxonomy" id="34288"/>
    <lineage>
        <taxon>Eukaryota</taxon>
        <taxon>Viridiplantae</taxon>
        <taxon>Streptophyta</taxon>
        <taxon>Embryophyta</taxon>
        <taxon>Tracheophyta</taxon>
        <taxon>Spermatophyta</taxon>
        <taxon>Magnoliopsida</taxon>
        <taxon>eudicotyledons</taxon>
        <taxon>Gunneridae</taxon>
        <taxon>Pentapetalae</taxon>
        <taxon>rosids</taxon>
        <taxon>malvids</taxon>
        <taxon>Malvales</taxon>
        <taxon>Malvaceae</taxon>
        <taxon>Malvoideae</taxon>
        <taxon>Gossypium</taxon>
    </lineage>
</organism>
<feature type="transmembrane region" description="Helical" evidence="2">
    <location>
        <begin position="433"/>
        <end position="450"/>
    </location>
</feature>
<proteinExistence type="predicted"/>